<evidence type="ECO:0000256" key="4">
    <source>
        <dbReference type="ARBA" id="ARBA00023172"/>
    </source>
</evidence>
<protein>
    <submittedName>
        <fullName evidence="6">Site-specific integrase</fullName>
    </submittedName>
</protein>
<dbReference type="InterPro" id="IPR004107">
    <property type="entry name" value="Integrase_SAM-like_N"/>
</dbReference>
<dbReference type="Pfam" id="PF14659">
    <property type="entry name" value="Phage_int_SAM_3"/>
    <property type="match status" value="1"/>
</dbReference>
<dbReference type="InterPro" id="IPR011010">
    <property type="entry name" value="DNA_brk_join_enz"/>
</dbReference>
<name>A0A4P6YWZ8_9LACO</name>
<dbReference type="Pfam" id="PF00589">
    <property type="entry name" value="Phage_integrase"/>
    <property type="match status" value="1"/>
</dbReference>
<comment type="similarity">
    <text evidence="1">Belongs to the 'phage' integrase family.</text>
</comment>
<evidence type="ECO:0000256" key="1">
    <source>
        <dbReference type="ARBA" id="ARBA00008857"/>
    </source>
</evidence>
<dbReference type="InterPro" id="IPR002104">
    <property type="entry name" value="Integrase_catalytic"/>
</dbReference>
<accession>A0A4P6YWZ8</accession>
<evidence type="ECO:0000313" key="6">
    <source>
        <dbReference type="EMBL" id="QBO37378.1"/>
    </source>
</evidence>
<evidence type="ECO:0000313" key="7">
    <source>
        <dbReference type="Proteomes" id="UP000292886"/>
    </source>
</evidence>
<keyword evidence="3" id="KW-0238">DNA-binding</keyword>
<dbReference type="AlphaFoldDB" id="A0A4P6YWZ8"/>
<proteinExistence type="inferred from homology"/>
<keyword evidence="2" id="KW-0229">DNA integration</keyword>
<dbReference type="PANTHER" id="PTHR30349">
    <property type="entry name" value="PHAGE INTEGRASE-RELATED"/>
    <property type="match status" value="1"/>
</dbReference>
<evidence type="ECO:0000256" key="3">
    <source>
        <dbReference type="ARBA" id="ARBA00023125"/>
    </source>
</evidence>
<dbReference type="SUPFAM" id="SSF56349">
    <property type="entry name" value="DNA breaking-rejoining enzymes"/>
    <property type="match status" value="1"/>
</dbReference>
<dbReference type="GO" id="GO:0006310">
    <property type="term" value="P:DNA recombination"/>
    <property type="evidence" value="ECO:0007669"/>
    <property type="project" value="UniProtKB-KW"/>
</dbReference>
<dbReference type="InterPro" id="IPR050090">
    <property type="entry name" value="Tyrosine_recombinase_XerCD"/>
</dbReference>
<keyword evidence="4" id="KW-0233">DNA recombination</keyword>
<evidence type="ECO:0000259" key="5">
    <source>
        <dbReference type="PROSITE" id="PS51898"/>
    </source>
</evidence>
<dbReference type="KEGG" id="wei:EQG49_13325"/>
<sequence length="379" mass="44493">MILYRKYLEDYSVMWEFLEIDCDDSLGKLTYQRNWRKGYATRAQAVEASRKIVDRNVPVTSAVYFSDLVRLWFEDYAKKVKGSTVLRAKSMFECHFLLSRMLGDFKVSEISESEIKRVIEVLISEVTKYKRCIYYLSQVFKFALEKEICNENPVAAIYVPGEVTTNKVVSPHCENFWEMEDLNKFMKIIQPKDLWKLDRRFVYFRLLAYTGMRNGELIALSWNDIDPIRHEIFIHKSASRDQDGKQIISDTTKTPSGTRIISIDSETSSILAAYRTLVCPKSFDEFIIPNSVGNMLSLTRPDTWLRRIIRRYKLKPISIHGFRHTFATLAFDAGIRVEEIQEQLGHSDSKTTVQTYIHITNRARKRRINRFHEYLRLGK</sequence>
<dbReference type="Gene3D" id="1.10.150.130">
    <property type="match status" value="1"/>
</dbReference>
<keyword evidence="7" id="KW-1185">Reference proteome</keyword>
<dbReference type="GO" id="GO:0015074">
    <property type="term" value="P:DNA integration"/>
    <property type="evidence" value="ECO:0007669"/>
    <property type="project" value="UniProtKB-KW"/>
</dbReference>
<dbReference type="InterPro" id="IPR010998">
    <property type="entry name" value="Integrase_recombinase_N"/>
</dbReference>
<organism evidence="6 7">
    <name type="scientific">Periweissella cryptocerci</name>
    <dbReference type="NCBI Taxonomy" id="2506420"/>
    <lineage>
        <taxon>Bacteria</taxon>
        <taxon>Bacillati</taxon>
        <taxon>Bacillota</taxon>
        <taxon>Bacilli</taxon>
        <taxon>Lactobacillales</taxon>
        <taxon>Lactobacillaceae</taxon>
        <taxon>Periweissella</taxon>
    </lineage>
</organism>
<gene>
    <name evidence="6" type="ORF">EQG49_13325</name>
</gene>
<dbReference type="OrthoDB" id="9803188at2"/>
<dbReference type="CDD" id="cd01189">
    <property type="entry name" value="INT_ICEBs1_C_like"/>
    <property type="match status" value="1"/>
</dbReference>
<dbReference type="PANTHER" id="PTHR30349:SF64">
    <property type="entry name" value="PROPHAGE INTEGRASE INTD-RELATED"/>
    <property type="match status" value="1"/>
</dbReference>
<dbReference type="GO" id="GO:0003677">
    <property type="term" value="F:DNA binding"/>
    <property type="evidence" value="ECO:0007669"/>
    <property type="project" value="UniProtKB-KW"/>
</dbReference>
<dbReference type="Gene3D" id="1.10.443.10">
    <property type="entry name" value="Intergrase catalytic core"/>
    <property type="match status" value="1"/>
</dbReference>
<dbReference type="RefSeq" id="WP_133364455.1">
    <property type="nucleotide sequence ID" value="NZ_CP037940.1"/>
</dbReference>
<dbReference type="Proteomes" id="UP000292886">
    <property type="component" value="Chromosome"/>
</dbReference>
<dbReference type="EMBL" id="CP037940">
    <property type="protein sequence ID" value="QBO37378.1"/>
    <property type="molecule type" value="Genomic_DNA"/>
</dbReference>
<dbReference type="InterPro" id="IPR013762">
    <property type="entry name" value="Integrase-like_cat_sf"/>
</dbReference>
<dbReference type="PROSITE" id="PS51898">
    <property type="entry name" value="TYR_RECOMBINASE"/>
    <property type="match status" value="1"/>
</dbReference>
<reference evidence="7" key="1">
    <citation type="submission" date="2019-03" db="EMBL/GenBank/DDBJ databases">
        <title>Weissella sp. 26KH-42 Genome sequencing.</title>
        <authorList>
            <person name="Heo J."/>
            <person name="Kim S.-J."/>
            <person name="Kim J.-S."/>
            <person name="Hong S.-B."/>
            <person name="Kwon S.-W."/>
        </authorList>
    </citation>
    <scope>NUCLEOTIDE SEQUENCE [LARGE SCALE GENOMIC DNA]</scope>
    <source>
        <strain evidence="7">26KH-42</strain>
    </source>
</reference>
<feature type="domain" description="Tyr recombinase" evidence="5">
    <location>
        <begin position="172"/>
        <end position="370"/>
    </location>
</feature>
<evidence type="ECO:0000256" key="2">
    <source>
        <dbReference type="ARBA" id="ARBA00022908"/>
    </source>
</evidence>